<proteinExistence type="predicted"/>
<comment type="caution">
    <text evidence="2">The sequence shown here is derived from an EMBL/GenBank/DDBJ whole genome shotgun (WGS) entry which is preliminary data.</text>
</comment>
<keyword evidence="1" id="KW-1133">Transmembrane helix</keyword>
<keyword evidence="1" id="KW-0812">Transmembrane</keyword>
<dbReference type="AlphaFoldDB" id="A0A397W598"/>
<dbReference type="EMBL" id="QKWP01000042">
    <property type="protein sequence ID" value="RIB29271.1"/>
    <property type="molecule type" value="Genomic_DNA"/>
</dbReference>
<keyword evidence="1" id="KW-0472">Membrane</keyword>
<name>A0A397W598_9GLOM</name>
<keyword evidence="3" id="KW-1185">Reference proteome</keyword>
<gene>
    <name evidence="2" type="ORF">C2G38_2057164</name>
</gene>
<evidence type="ECO:0000313" key="2">
    <source>
        <dbReference type="EMBL" id="RIB29271.1"/>
    </source>
</evidence>
<evidence type="ECO:0000313" key="3">
    <source>
        <dbReference type="Proteomes" id="UP000266673"/>
    </source>
</evidence>
<reference evidence="2 3" key="1">
    <citation type="submission" date="2018-06" db="EMBL/GenBank/DDBJ databases">
        <title>Comparative genomics reveals the genomic features of Rhizophagus irregularis, R. cerebriforme, R. diaphanum and Gigaspora rosea, and their symbiotic lifestyle signature.</title>
        <authorList>
            <person name="Morin E."/>
            <person name="San Clemente H."/>
            <person name="Chen E.C.H."/>
            <person name="De La Providencia I."/>
            <person name="Hainaut M."/>
            <person name="Kuo A."/>
            <person name="Kohler A."/>
            <person name="Murat C."/>
            <person name="Tang N."/>
            <person name="Roy S."/>
            <person name="Loubradou J."/>
            <person name="Henrissat B."/>
            <person name="Grigoriev I.V."/>
            <person name="Corradi N."/>
            <person name="Roux C."/>
            <person name="Martin F.M."/>
        </authorList>
    </citation>
    <scope>NUCLEOTIDE SEQUENCE [LARGE SCALE GENOMIC DNA]</scope>
    <source>
        <strain evidence="2 3">DAOM 194757</strain>
    </source>
</reference>
<sequence>MIFEKLFQKYRKTEPKSLFVFKNFVLMLLLFALLGYTWLIIWGIYNDNPVIQHSLAEETSIPAPPAYFSLSQATNISCHFVNVSGTHDCKQYITLLNITNTDYGVLYTSFFMMEDLKFSTISNNGISSLEFKLYLNDTSYNLSDSFTLPSVTFSMDDADFMKSYDRNLILSTQLSTYSKLLETILRLNQYNPAAFNSYKAKIKRRRKELMLPSWENFLGLSSKLQSIPYLTSTLGIYKKFPLLNDTFEFPTLTLLMKITIEHNHLLVKTVSIKNLSCLIKLITFL</sequence>
<protein>
    <submittedName>
        <fullName evidence="2">Uncharacterized protein</fullName>
    </submittedName>
</protein>
<dbReference type="STRING" id="44941.A0A397W598"/>
<organism evidence="2 3">
    <name type="scientific">Gigaspora rosea</name>
    <dbReference type="NCBI Taxonomy" id="44941"/>
    <lineage>
        <taxon>Eukaryota</taxon>
        <taxon>Fungi</taxon>
        <taxon>Fungi incertae sedis</taxon>
        <taxon>Mucoromycota</taxon>
        <taxon>Glomeromycotina</taxon>
        <taxon>Glomeromycetes</taxon>
        <taxon>Diversisporales</taxon>
        <taxon>Gigasporaceae</taxon>
        <taxon>Gigaspora</taxon>
    </lineage>
</organism>
<dbReference type="Proteomes" id="UP000266673">
    <property type="component" value="Unassembled WGS sequence"/>
</dbReference>
<accession>A0A397W598</accession>
<dbReference type="OrthoDB" id="2421077at2759"/>
<evidence type="ECO:0000256" key="1">
    <source>
        <dbReference type="SAM" id="Phobius"/>
    </source>
</evidence>
<feature type="transmembrane region" description="Helical" evidence="1">
    <location>
        <begin position="20"/>
        <end position="45"/>
    </location>
</feature>